<evidence type="ECO:0000313" key="8">
    <source>
        <dbReference type="EMBL" id="TKK83747.1"/>
    </source>
</evidence>
<keyword evidence="2 5" id="KW-0479">Metal-binding</keyword>
<comment type="similarity">
    <text evidence="1 6">Belongs to the carotenoid oxygenase family.</text>
</comment>
<name>A0A4U3M861_9ACTN</name>
<comment type="cofactor">
    <cofactor evidence="5 6">
        <name>Fe(2+)</name>
        <dbReference type="ChEBI" id="CHEBI:29033"/>
    </cofactor>
    <text evidence="5 6">Binds 1 Fe(2+) ion per subunit.</text>
</comment>
<dbReference type="Proteomes" id="UP000308705">
    <property type="component" value="Unassembled WGS sequence"/>
</dbReference>
<feature type="binding site" evidence="5">
    <location>
        <position position="184"/>
    </location>
    <ligand>
        <name>Fe cation</name>
        <dbReference type="ChEBI" id="CHEBI:24875"/>
        <note>catalytic</note>
    </ligand>
</feature>
<feature type="binding site" evidence="5">
    <location>
        <position position="232"/>
    </location>
    <ligand>
        <name>Fe cation</name>
        <dbReference type="ChEBI" id="CHEBI:24875"/>
        <note>catalytic</note>
    </ligand>
</feature>
<evidence type="ECO:0000256" key="5">
    <source>
        <dbReference type="PIRSR" id="PIRSR604294-1"/>
    </source>
</evidence>
<feature type="binding site" evidence="5">
    <location>
        <position position="294"/>
    </location>
    <ligand>
        <name>Fe cation</name>
        <dbReference type="ChEBI" id="CHEBI:24875"/>
        <note>catalytic</note>
    </ligand>
</feature>
<feature type="region of interest" description="Disordered" evidence="7">
    <location>
        <begin position="476"/>
        <end position="502"/>
    </location>
</feature>
<evidence type="ECO:0000256" key="2">
    <source>
        <dbReference type="ARBA" id="ARBA00022723"/>
    </source>
</evidence>
<keyword evidence="6" id="KW-0223">Dioxygenase</keyword>
<evidence type="ECO:0000256" key="1">
    <source>
        <dbReference type="ARBA" id="ARBA00006787"/>
    </source>
</evidence>
<dbReference type="EC" id="1.13.11.-" evidence="6"/>
<accession>A0A4U3M861</accession>
<dbReference type="OrthoDB" id="6636843at2"/>
<keyword evidence="9" id="KW-1185">Reference proteome</keyword>
<dbReference type="PANTHER" id="PTHR10543">
    <property type="entry name" value="BETA-CAROTENE DIOXYGENASE"/>
    <property type="match status" value="1"/>
</dbReference>
<protein>
    <recommendedName>
        <fullName evidence="6">Dioxygenase</fullName>
        <ecNumber evidence="6">1.13.11.-</ecNumber>
    </recommendedName>
</protein>
<dbReference type="PANTHER" id="PTHR10543:SF89">
    <property type="entry name" value="CAROTENOID 9,10(9',10')-CLEAVAGE DIOXYGENASE 1"/>
    <property type="match status" value="1"/>
</dbReference>
<dbReference type="AlphaFoldDB" id="A0A4U3M861"/>
<dbReference type="InterPro" id="IPR004294">
    <property type="entry name" value="Carotenoid_Oase"/>
</dbReference>
<dbReference type="GO" id="GO:0010436">
    <property type="term" value="F:carotenoid dioxygenase activity"/>
    <property type="evidence" value="ECO:0007669"/>
    <property type="project" value="TreeGrafter"/>
</dbReference>
<dbReference type="GO" id="GO:0016121">
    <property type="term" value="P:carotene catabolic process"/>
    <property type="evidence" value="ECO:0007669"/>
    <property type="project" value="TreeGrafter"/>
</dbReference>
<comment type="caution">
    <text evidence="8">The sequence shown here is derived from an EMBL/GenBank/DDBJ whole genome shotgun (WGS) entry which is preliminary data.</text>
</comment>
<evidence type="ECO:0000256" key="6">
    <source>
        <dbReference type="RuleBase" id="RU364048"/>
    </source>
</evidence>
<dbReference type="Pfam" id="PF03055">
    <property type="entry name" value="RPE65"/>
    <property type="match status" value="1"/>
</dbReference>
<evidence type="ECO:0000313" key="9">
    <source>
        <dbReference type="Proteomes" id="UP000308705"/>
    </source>
</evidence>
<dbReference type="GO" id="GO:0046872">
    <property type="term" value="F:metal ion binding"/>
    <property type="evidence" value="ECO:0007669"/>
    <property type="project" value="UniProtKB-KW"/>
</dbReference>
<gene>
    <name evidence="8" type="ORF">FDA94_32720</name>
</gene>
<feature type="binding site" evidence="5">
    <location>
        <position position="477"/>
    </location>
    <ligand>
        <name>Fe cation</name>
        <dbReference type="ChEBI" id="CHEBI:24875"/>
        <note>catalytic</note>
    </ligand>
</feature>
<reference evidence="8 9" key="1">
    <citation type="submission" date="2019-04" db="EMBL/GenBank/DDBJ databases">
        <title>Herbidospora sp. NEAU-GS14.nov., a novel actinomycete isolated from soil.</title>
        <authorList>
            <person name="Han L."/>
        </authorList>
    </citation>
    <scope>NUCLEOTIDE SEQUENCE [LARGE SCALE GENOMIC DNA]</scope>
    <source>
        <strain evidence="8 9">NEAU-GS14</strain>
    </source>
</reference>
<keyword evidence="3 6" id="KW-0560">Oxidoreductase</keyword>
<evidence type="ECO:0000256" key="7">
    <source>
        <dbReference type="SAM" id="MobiDB-lite"/>
    </source>
</evidence>
<dbReference type="EMBL" id="SZQA01000042">
    <property type="protein sequence ID" value="TKK83747.1"/>
    <property type="molecule type" value="Genomic_DNA"/>
</dbReference>
<sequence length="502" mass="56240">MDVDVVARVLSTLPEDDDHPYRTGPWRPQTTEWRADDLDVIGEIPADLDGVYLRNTENPVHPAIERYHPFDGDGMVHVIGFRDGRAFYRNRFIRTDGFLAEAEAGGPLWAGLAERPSLSLRDGWGARGRLKDASSTDVVVHAGVALTSFYQCGDLYRLDPLTLETLGKAEWHGDFPYACGVSAHTKVDPRTGELLFFNYGTDEPYMHYGVVSADNRLTHYVDVPLPGPRLPHDMAFTENYAILNDCPMFWDPDLLRRGKYAARFHPDIPLRIGVVPRTGAKVQWFEAASTYVLHWVNAYEEGDEIVLDGFFQEDPEPKDLGDGSYYQRMFRFLALDRMKTKLHRWRLNLTTGQCREERLTDSITEFGVLNSAYGGVGYRYAYAATGVEGWFLFDGVTKHDLLTGKEETYRLPANVYGSEPAMAPRAGSAAEDDGYLITLTTDMNDDRSECLIFDAARVGDGPLARIRLPERVSSGTHATWAPGESIPGWRTAESPERAVGLA</sequence>
<dbReference type="RefSeq" id="WP_137250932.1">
    <property type="nucleotide sequence ID" value="NZ_SZQA01000042.1"/>
</dbReference>
<proteinExistence type="inferred from homology"/>
<keyword evidence="4 5" id="KW-0408">Iron</keyword>
<evidence type="ECO:0000256" key="3">
    <source>
        <dbReference type="ARBA" id="ARBA00023002"/>
    </source>
</evidence>
<organism evidence="8 9">
    <name type="scientific">Herbidospora galbida</name>
    <dbReference type="NCBI Taxonomy" id="2575442"/>
    <lineage>
        <taxon>Bacteria</taxon>
        <taxon>Bacillati</taxon>
        <taxon>Actinomycetota</taxon>
        <taxon>Actinomycetes</taxon>
        <taxon>Streptosporangiales</taxon>
        <taxon>Streptosporangiaceae</taxon>
        <taxon>Herbidospora</taxon>
    </lineage>
</organism>
<evidence type="ECO:0000256" key="4">
    <source>
        <dbReference type="ARBA" id="ARBA00023004"/>
    </source>
</evidence>